<keyword evidence="5" id="KW-1185">Reference proteome</keyword>
<evidence type="ECO:0000256" key="2">
    <source>
        <dbReference type="ARBA" id="ARBA00023295"/>
    </source>
</evidence>
<dbReference type="PANTHER" id="PTHR10357:SF210">
    <property type="entry name" value="MALTODEXTRIN GLUCOSIDASE"/>
    <property type="match status" value="1"/>
</dbReference>
<dbReference type="SMART" id="SM00642">
    <property type="entry name" value="Aamy"/>
    <property type="match status" value="1"/>
</dbReference>
<dbReference type="InterPro" id="IPR017853">
    <property type="entry name" value="GH"/>
</dbReference>
<evidence type="ECO:0000256" key="1">
    <source>
        <dbReference type="ARBA" id="ARBA00022801"/>
    </source>
</evidence>
<keyword evidence="1 4" id="KW-0378">Hydrolase</keyword>
<feature type="domain" description="Glycosyl hydrolase family 13 catalytic" evidence="3">
    <location>
        <begin position="129"/>
        <end position="512"/>
    </location>
</feature>
<dbReference type="Proteomes" id="UP001597212">
    <property type="component" value="Unassembled WGS sequence"/>
</dbReference>
<dbReference type="Gene3D" id="3.20.20.80">
    <property type="entry name" value="Glycosidases"/>
    <property type="match status" value="1"/>
</dbReference>
<protein>
    <submittedName>
        <fullName evidence="4">Glycoside hydrolase family 13 protein</fullName>
        <ecNumber evidence="4">3.2.1.-</ecNumber>
    </submittedName>
</protein>
<dbReference type="InterPro" id="IPR006047">
    <property type="entry name" value="GH13_cat_dom"/>
</dbReference>
<dbReference type="Pfam" id="PF00128">
    <property type="entry name" value="Alpha-amylase"/>
    <property type="match status" value="1"/>
</dbReference>
<evidence type="ECO:0000259" key="3">
    <source>
        <dbReference type="SMART" id="SM00642"/>
    </source>
</evidence>
<reference evidence="5" key="1">
    <citation type="journal article" date="2019" name="Int. J. Syst. Evol. Microbiol.">
        <title>The Global Catalogue of Microorganisms (GCM) 10K type strain sequencing project: providing services to taxonomists for standard genome sequencing and annotation.</title>
        <authorList>
            <consortium name="The Broad Institute Genomics Platform"/>
            <consortium name="The Broad Institute Genome Sequencing Center for Infectious Disease"/>
            <person name="Wu L."/>
            <person name="Ma J."/>
        </authorList>
    </citation>
    <scope>NUCLEOTIDE SEQUENCE [LARGE SCALE GENOMIC DNA]</scope>
    <source>
        <strain evidence="5">CCM 8912</strain>
    </source>
</reference>
<dbReference type="Gene3D" id="3.90.400.10">
    <property type="entry name" value="Oligo-1,6-glucosidase, Domain 2"/>
    <property type="match status" value="1"/>
</dbReference>
<evidence type="ECO:0000313" key="4">
    <source>
        <dbReference type="EMBL" id="MFD1440330.1"/>
    </source>
</evidence>
<dbReference type="RefSeq" id="WP_125756894.1">
    <property type="nucleotide sequence ID" value="NZ_JBHTOK010000012.1"/>
</dbReference>
<keyword evidence="2 4" id="KW-0326">Glycosidase</keyword>
<comment type="caution">
    <text evidence="4">The sequence shown here is derived from an EMBL/GenBank/DDBJ whole genome shotgun (WGS) entry which is preliminary data.</text>
</comment>
<proteinExistence type="predicted"/>
<organism evidence="4 5">
    <name type="scientific">Lacticaseibacillus hegangensis</name>
    <dbReference type="NCBI Taxonomy" id="2486010"/>
    <lineage>
        <taxon>Bacteria</taxon>
        <taxon>Bacillati</taxon>
        <taxon>Bacillota</taxon>
        <taxon>Bacilli</taxon>
        <taxon>Lactobacillales</taxon>
        <taxon>Lactobacillaceae</taxon>
        <taxon>Lacticaseibacillus</taxon>
    </lineage>
</organism>
<dbReference type="InterPro" id="IPR045857">
    <property type="entry name" value="O16G_dom_2"/>
</dbReference>
<accession>A0ABW4CUQ9</accession>
<sequence length="590" mass="64923">MMEYDSFLDRTPSGAVVAGTAIHFMVQGRDADTVSLVLRKDGEAAASYRLAHTAEAFQGSTPALTVGLWWYQFAVAGPTGDGVLAPSRGGVGGPASWYQAVDAAPWYQLTVVARQETVPAWYQNARIYHIFVDRFNNGNADGHVNAPKANTFLYGQLSDDPYYIKDAAGEVVRWDFYGGNLQGIIQKLDVIAARGFTALYLSPIFEAASNHRYDTGDYFKIDPVLGTLADFKALVAAVHARGMHLILDGVFNHVGRDSRYFNAFGHYPTVGAAQDPGSLYADWFTFKHFPDDYASWWGVLDLPAINKQSQSFHDFIAKGPDSVIGYWTGLGVDGWRLDVADELDLGFLRQIRRLLDQYPDRVLIGEVWEDASSKVAYGARRPYLMGDMLQSVMNYPQRALILDFVLGKQPAAAVLKQLLTLQENYPPAVFQSNFTSLSTHDTPRVLTVFGEDLAALTQAVTLWTMLPGDQVGYYGDEAGLTGGADPQNRKFYPWGRENQAVLAIYQQAAAWRRRPVLQNVAAFTGFTFGAGLGVVRESAGHSLVALFNPTNQPLTFTPAQADLRYLTTDQQALLRAATLSPHGQVIQSSD</sequence>
<dbReference type="GO" id="GO:0016798">
    <property type="term" value="F:hydrolase activity, acting on glycosyl bonds"/>
    <property type="evidence" value="ECO:0007669"/>
    <property type="project" value="UniProtKB-KW"/>
</dbReference>
<gene>
    <name evidence="4" type="ORF">ACFQ5K_02865</name>
</gene>
<dbReference type="CDD" id="cd11338">
    <property type="entry name" value="AmyAc_CMD"/>
    <property type="match status" value="1"/>
</dbReference>
<dbReference type="EMBL" id="JBHTOK010000012">
    <property type="protein sequence ID" value="MFD1440330.1"/>
    <property type="molecule type" value="Genomic_DNA"/>
</dbReference>
<dbReference type="EC" id="3.2.1.-" evidence="4"/>
<dbReference type="PANTHER" id="PTHR10357">
    <property type="entry name" value="ALPHA-AMYLASE FAMILY MEMBER"/>
    <property type="match status" value="1"/>
</dbReference>
<evidence type="ECO:0000313" key="5">
    <source>
        <dbReference type="Proteomes" id="UP001597212"/>
    </source>
</evidence>
<dbReference type="SUPFAM" id="SSF51445">
    <property type="entry name" value="(Trans)glycosidases"/>
    <property type="match status" value="1"/>
</dbReference>
<name>A0ABW4CUQ9_9LACO</name>